<evidence type="ECO:0000256" key="9">
    <source>
        <dbReference type="ARBA" id="ARBA00023277"/>
    </source>
</evidence>
<dbReference type="PROSITE" id="PS51677">
    <property type="entry name" value="NODB"/>
    <property type="match status" value="1"/>
</dbReference>
<keyword evidence="15" id="KW-1185">Reference proteome</keyword>
<dbReference type="EMBL" id="KL142407">
    <property type="protein sequence ID" value="KDR68479.1"/>
    <property type="molecule type" value="Genomic_DNA"/>
</dbReference>
<protein>
    <recommendedName>
        <fullName evidence="13">NodB homology domain-containing protein</fullName>
    </recommendedName>
</protein>
<evidence type="ECO:0000313" key="14">
    <source>
        <dbReference type="EMBL" id="KDR68479.1"/>
    </source>
</evidence>
<keyword evidence="3" id="KW-1003">Cell membrane</keyword>
<keyword evidence="6 12" id="KW-0732">Signal</keyword>
<evidence type="ECO:0000256" key="11">
    <source>
        <dbReference type="ARBA" id="ARBA00023316"/>
    </source>
</evidence>
<dbReference type="GO" id="GO:0016810">
    <property type="term" value="F:hydrolase activity, acting on carbon-nitrogen (but not peptide) bonds"/>
    <property type="evidence" value="ECO:0007669"/>
    <property type="project" value="InterPro"/>
</dbReference>
<dbReference type="GO" id="GO:0071555">
    <property type="term" value="P:cell wall organization"/>
    <property type="evidence" value="ECO:0007669"/>
    <property type="project" value="UniProtKB-KW"/>
</dbReference>
<dbReference type="InterPro" id="IPR011330">
    <property type="entry name" value="Glyco_hydro/deAcase_b/a-brl"/>
</dbReference>
<comment type="cofactor">
    <cofactor evidence="1">
        <name>Co(2+)</name>
        <dbReference type="ChEBI" id="CHEBI:48828"/>
    </cofactor>
</comment>
<reference evidence="15" key="1">
    <citation type="journal article" date="2014" name="Proc. Natl. Acad. Sci. U.S.A.">
        <title>Extensive sampling of basidiomycete genomes demonstrates inadequacy of the white-rot/brown-rot paradigm for wood decay fungi.</title>
        <authorList>
            <person name="Riley R."/>
            <person name="Salamov A.A."/>
            <person name="Brown D.W."/>
            <person name="Nagy L.G."/>
            <person name="Floudas D."/>
            <person name="Held B.W."/>
            <person name="Levasseur A."/>
            <person name="Lombard V."/>
            <person name="Morin E."/>
            <person name="Otillar R."/>
            <person name="Lindquist E.A."/>
            <person name="Sun H."/>
            <person name="LaButti K.M."/>
            <person name="Schmutz J."/>
            <person name="Jabbour D."/>
            <person name="Luo H."/>
            <person name="Baker S.E."/>
            <person name="Pisabarro A.G."/>
            <person name="Walton J.D."/>
            <person name="Blanchette R.A."/>
            <person name="Henrissat B."/>
            <person name="Martin F."/>
            <person name="Cullen D."/>
            <person name="Hibbett D.S."/>
            <person name="Grigoriev I.V."/>
        </authorList>
    </citation>
    <scope>NUCLEOTIDE SEQUENCE [LARGE SCALE GENOMIC DNA]</scope>
    <source>
        <strain evidence="15">CBS 339.88</strain>
    </source>
</reference>
<name>A0A067SLC4_GALM3</name>
<dbReference type="GO" id="GO:0098552">
    <property type="term" value="C:side of membrane"/>
    <property type="evidence" value="ECO:0007669"/>
    <property type="project" value="UniProtKB-KW"/>
</dbReference>
<evidence type="ECO:0000256" key="5">
    <source>
        <dbReference type="ARBA" id="ARBA00022723"/>
    </source>
</evidence>
<dbReference type="Pfam" id="PF01522">
    <property type="entry name" value="Polysacc_deac_1"/>
    <property type="match status" value="1"/>
</dbReference>
<dbReference type="Gene3D" id="3.20.20.370">
    <property type="entry name" value="Glycoside hydrolase/deacetylase"/>
    <property type="match status" value="1"/>
</dbReference>
<feature type="domain" description="NodB homology" evidence="13">
    <location>
        <begin position="40"/>
        <end position="225"/>
    </location>
</feature>
<dbReference type="GO" id="GO:0005886">
    <property type="term" value="C:plasma membrane"/>
    <property type="evidence" value="ECO:0007669"/>
    <property type="project" value="UniProtKB-SubCell"/>
</dbReference>
<proteinExistence type="predicted"/>
<dbReference type="PANTHER" id="PTHR46471">
    <property type="entry name" value="CHITIN DEACETYLASE"/>
    <property type="match status" value="1"/>
</dbReference>
<dbReference type="GO" id="GO:0046872">
    <property type="term" value="F:metal ion binding"/>
    <property type="evidence" value="ECO:0007669"/>
    <property type="project" value="UniProtKB-KW"/>
</dbReference>
<sequence length="251" mass="27214">MLAAISLVLSLTLSCIAVAVPAEIEKRGPAQLITKCTAPNTVALTFDDGPFVYLNDVVNTLKAADAKGTFFFNGNNWGCIYDDANVQRVKYAYDNGFQVGSHTWAHKDLTQLSADQVNSEMAMTEQAIQRITGALPAYTRPPFGYVNPNVLNVAGSRGQTLVNWDFDSGDSTGASVDQQKGRYDDVVNRHPSTVLSLEHEVFDSSVHQTLPYAIQKLQGAGYKLVTVSECLGTESYLNIGSPTAKDGSWHC</sequence>
<accession>A0A067SLC4</accession>
<keyword evidence="4" id="KW-0336">GPI-anchor</keyword>
<evidence type="ECO:0000256" key="12">
    <source>
        <dbReference type="SAM" id="SignalP"/>
    </source>
</evidence>
<evidence type="ECO:0000313" key="15">
    <source>
        <dbReference type="Proteomes" id="UP000027222"/>
    </source>
</evidence>
<dbReference type="GO" id="GO:0005975">
    <property type="term" value="P:carbohydrate metabolic process"/>
    <property type="evidence" value="ECO:0007669"/>
    <property type="project" value="InterPro"/>
</dbReference>
<comment type="subcellular location">
    <subcellularLocation>
        <location evidence="2">Cell membrane</location>
        <topology evidence="2">Lipid-anchor</topology>
        <topology evidence="2">GPI-anchor</topology>
    </subcellularLocation>
</comment>
<evidence type="ECO:0000256" key="1">
    <source>
        <dbReference type="ARBA" id="ARBA00001941"/>
    </source>
</evidence>
<dbReference type="SUPFAM" id="SSF88713">
    <property type="entry name" value="Glycoside hydrolase/deacetylase"/>
    <property type="match status" value="1"/>
</dbReference>
<dbReference type="InterPro" id="IPR002509">
    <property type="entry name" value="NODB_dom"/>
</dbReference>
<feature type="chain" id="PRO_5001645892" description="NodB homology domain-containing protein" evidence="12">
    <location>
        <begin position="20"/>
        <end position="251"/>
    </location>
</feature>
<keyword evidence="9" id="KW-0119">Carbohydrate metabolism</keyword>
<dbReference type="Proteomes" id="UP000027222">
    <property type="component" value="Unassembled WGS sequence"/>
</dbReference>
<gene>
    <name evidence="14" type="ORF">GALMADRAFT_256706</name>
</gene>
<dbReference type="PANTHER" id="PTHR46471:SF2">
    <property type="entry name" value="CHITIN DEACETYLASE-RELATED"/>
    <property type="match status" value="1"/>
</dbReference>
<keyword evidence="5" id="KW-0479">Metal-binding</keyword>
<evidence type="ECO:0000256" key="6">
    <source>
        <dbReference type="ARBA" id="ARBA00022729"/>
    </source>
</evidence>
<dbReference type="HOGENOM" id="CLU_021264_11_2_1"/>
<keyword evidence="11" id="KW-0961">Cell wall biogenesis/degradation</keyword>
<keyword evidence="10" id="KW-0449">Lipoprotein</keyword>
<feature type="signal peptide" evidence="12">
    <location>
        <begin position="1"/>
        <end position="19"/>
    </location>
</feature>
<evidence type="ECO:0000256" key="4">
    <source>
        <dbReference type="ARBA" id="ARBA00022622"/>
    </source>
</evidence>
<evidence type="ECO:0000256" key="3">
    <source>
        <dbReference type="ARBA" id="ARBA00022475"/>
    </source>
</evidence>
<evidence type="ECO:0000256" key="7">
    <source>
        <dbReference type="ARBA" id="ARBA00022801"/>
    </source>
</evidence>
<evidence type="ECO:0000256" key="8">
    <source>
        <dbReference type="ARBA" id="ARBA00023136"/>
    </source>
</evidence>
<evidence type="ECO:0000256" key="10">
    <source>
        <dbReference type="ARBA" id="ARBA00023288"/>
    </source>
</evidence>
<keyword evidence="7" id="KW-0378">Hydrolase</keyword>
<keyword evidence="4" id="KW-0325">Glycoprotein</keyword>
<dbReference type="STRING" id="685588.A0A067SLC4"/>
<evidence type="ECO:0000259" key="13">
    <source>
        <dbReference type="PROSITE" id="PS51677"/>
    </source>
</evidence>
<dbReference type="OrthoDB" id="2125469at2759"/>
<organism evidence="14 15">
    <name type="scientific">Galerina marginata (strain CBS 339.88)</name>
    <dbReference type="NCBI Taxonomy" id="685588"/>
    <lineage>
        <taxon>Eukaryota</taxon>
        <taxon>Fungi</taxon>
        <taxon>Dikarya</taxon>
        <taxon>Basidiomycota</taxon>
        <taxon>Agaricomycotina</taxon>
        <taxon>Agaricomycetes</taxon>
        <taxon>Agaricomycetidae</taxon>
        <taxon>Agaricales</taxon>
        <taxon>Agaricineae</taxon>
        <taxon>Strophariaceae</taxon>
        <taxon>Galerina</taxon>
    </lineage>
</organism>
<dbReference type="CDD" id="cd10951">
    <property type="entry name" value="CE4_ClCDA_like"/>
    <property type="match status" value="1"/>
</dbReference>
<dbReference type="AlphaFoldDB" id="A0A067SLC4"/>
<keyword evidence="8" id="KW-0472">Membrane</keyword>
<evidence type="ECO:0000256" key="2">
    <source>
        <dbReference type="ARBA" id="ARBA00004609"/>
    </source>
</evidence>